<proteinExistence type="predicted"/>
<feature type="non-terminal residue" evidence="2">
    <location>
        <position position="1"/>
    </location>
</feature>
<feature type="transmembrane region" description="Helical" evidence="1">
    <location>
        <begin position="294"/>
        <end position="315"/>
    </location>
</feature>
<name>A0A7J6KQS8_PEROL</name>
<evidence type="ECO:0000313" key="3">
    <source>
        <dbReference type="Proteomes" id="UP000572268"/>
    </source>
</evidence>
<feature type="transmembrane region" description="Helical" evidence="1">
    <location>
        <begin position="440"/>
        <end position="457"/>
    </location>
</feature>
<sequence>MPGPSLPIISGPLPSGIQVFAYDVSADTCFVVTDDGDSIMTFQAKSTTFTKSVHCGVVEYEFQNGYASGLKLIGFPRVFASNIKDPMKADAGFGWRSGMTENNICPRVLPPQETHRLPPPPLPAGTQLLPYDHDTDTCTVVSTSTADLLTFKTMSSTFLNSVLCGSVQYEFRAFFSENGYGIALSVGGRRQTFASSIEDPMMAKAAFGIRRRPASHFDDLGFGREVFGSVLNSASNSENTMSVIEGYGLKEVPDDTVCARGVELIQSRFGLRVLPPPIQESPRVEASTVYSGRCVAYSFIAMFCFGVTNYLIAVATGVLDNSVEKYYAVGAEWKMLAIIWGVGGLPGMLCCAGHWLHAGRVELFWSAESADTPSITWKTKALTLIGGLGLGVSMSLMKKAFVFTSPADKGPVSAVLCSTIIVVSVYGHFMFRELLSKRHALLIGIVVCGVLISALGPGGSTKAEDEAAATGQQYHEALGFMFAILSMLAFAATTLLVRYSAIGGVSTWSAFSARLLSQTAMAILVGYAFVKSDEGKELPPLVLPNEVVALAVLAGTTQ</sequence>
<dbReference type="AlphaFoldDB" id="A0A7J6KQS8"/>
<feature type="transmembrane region" description="Helical" evidence="1">
    <location>
        <begin position="511"/>
        <end position="530"/>
    </location>
</feature>
<keyword evidence="1" id="KW-0472">Membrane</keyword>
<dbReference type="Proteomes" id="UP000572268">
    <property type="component" value="Unassembled WGS sequence"/>
</dbReference>
<keyword evidence="1" id="KW-0812">Transmembrane</keyword>
<organism evidence="2 3">
    <name type="scientific">Perkinsus olseni</name>
    <name type="common">Perkinsus atlanticus</name>
    <dbReference type="NCBI Taxonomy" id="32597"/>
    <lineage>
        <taxon>Eukaryota</taxon>
        <taxon>Sar</taxon>
        <taxon>Alveolata</taxon>
        <taxon>Perkinsozoa</taxon>
        <taxon>Perkinsea</taxon>
        <taxon>Perkinsida</taxon>
        <taxon>Perkinsidae</taxon>
        <taxon>Perkinsus</taxon>
    </lineage>
</organism>
<reference evidence="2 3" key="1">
    <citation type="submission" date="2020-04" db="EMBL/GenBank/DDBJ databases">
        <title>Perkinsus olseni comparative genomics.</title>
        <authorList>
            <person name="Bogema D.R."/>
        </authorList>
    </citation>
    <scope>NUCLEOTIDE SEQUENCE [LARGE SCALE GENOMIC DNA]</scope>
    <source>
        <strain evidence="2">ATCC PRA-31</strain>
    </source>
</reference>
<feature type="transmembrane region" description="Helical" evidence="1">
    <location>
        <begin position="412"/>
        <end position="431"/>
    </location>
</feature>
<dbReference type="EMBL" id="JABANN010001436">
    <property type="protein sequence ID" value="KAF4649723.1"/>
    <property type="molecule type" value="Genomic_DNA"/>
</dbReference>
<evidence type="ECO:0000313" key="2">
    <source>
        <dbReference type="EMBL" id="KAF4649723.1"/>
    </source>
</evidence>
<gene>
    <name evidence="2" type="ORF">FOL46_001538</name>
</gene>
<protein>
    <submittedName>
        <fullName evidence="2">Uncharacterized protein</fullName>
    </submittedName>
</protein>
<comment type="caution">
    <text evidence="2">The sequence shown here is derived from an EMBL/GenBank/DDBJ whole genome shotgun (WGS) entry which is preliminary data.</text>
</comment>
<feature type="transmembrane region" description="Helical" evidence="1">
    <location>
        <begin position="335"/>
        <end position="356"/>
    </location>
</feature>
<keyword evidence="1" id="KW-1133">Transmembrane helix</keyword>
<accession>A0A7J6KQS8</accession>
<dbReference type="InterPro" id="IPR037185">
    <property type="entry name" value="EmrE-like"/>
</dbReference>
<evidence type="ECO:0000256" key="1">
    <source>
        <dbReference type="SAM" id="Phobius"/>
    </source>
</evidence>
<dbReference type="SUPFAM" id="SSF103481">
    <property type="entry name" value="Multidrug resistance efflux transporter EmrE"/>
    <property type="match status" value="1"/>
</dbReference>
<feature type="transmembrane region" description="Helical" evidence="1">
    <location>
        <begin position="477"/>
        <end position="499"/>
    </location>
</feature>